<keyword evidence="1" id="KW-0732">Signal</keyword>
<feature type="signal peptide" evidence="1">
    <location>
        <begin position="1"/>
        <end position="22"/>
    </location>
</feature>
<dbReference type="EMBL" id="JARGDH010000006">
    <property type="protein sequence ID" value="KAL0265860.1"/>
    <property type="molecule type" value="Genomic_DNA"/>
</dbReference>
<feature type="chain" id="PRO_5043329688" evidence="1">
    <location>
        <begin position="23"/>
        <end position="445"/>
    </location>
</feature>
<proteinExistence type="predicted"/>
<accession>A0AAW2H856</accession>
<name>A0AAW2H856_9NEOP</name>
<gene>
    <name evidence="2" type="ORF">PYX00_011577</name>
</gene>
<evidence type="ECO:0000313" key="2">
    <source>
        <dbReference type="EMBL" id="KAL0265860.1"/>
    </source>
</evidence>
<dbReference type="AlphaFoldDB" id="A0AAW2H856"/>
<organism evidence="2">
    <name type="scientific">Menopon gallinae</name>
    <name type="common">poultry shaft louse</name>
    <dbReference type="NCBI Taxonomy" id="328185"/>
    <lineage>
        <taxon>Eukaryota</taxon>
        <taxon>Metazoa</taxon>
        <taxon>Ecdysozoa</taxon>
        <taxon>Arthropoda</taxon>
        <taxon>Hexapoda</taxon>
        <taxon>Insecta</taxon>
        <taxon>Pterygota</taxon>
        <taxon>Neoptera</taxon>
        <taxon>Paraneoptera</taxon>
        <taxon>Psocodea</taxon>
        <taxon>Troctomorpha</taxon>
        <taxon>Phthiraptera</taxon>
        <taxon>Amblycera</taxon>
        <taxon>Menoponidae</taxon>
        <taxon>Menopon</taxon>
    </lineage>
</organism>
<evidence type="ECO:0000256" key="1">
    <source>
        <dbReference type="SAM" id="SignalP"/>
    </source>
</evidence>
<protein>
    <submittedName>
        <fullName evidence="2">Uncharacterized protein</fullName>
    </submittedName>
</protein>
<comment type="caution">
    <text evidence="2">The sequence shown here is derived from an EMBL/GenBank/DDBJ whole genome shotgun (WGS) entry which is preliminary data.</text>
</comment>
<sequence length="445" mass="49303">MGRAASLAALAAVLALSHAACGTVHPRVLVWGTSTGGLGDVESILAIRDFVTSRGGRPTVAILVTSRAQLETVQSHLGQRNEDDLAVLASDVEQCVPERVNLVEHFIPSWYYCGYCREIDRKKRDAEEKLRHMGAAFDRAVCYLNSACVLYRGALAPVTPENSVEGSLTIREYSGSTETLWLGPRGDTARGSYYFAYFYNEYSDITARFLVSLRELLPDAGGRVRVVTNTEHSPEDMAKYLARVFGHSSWSSSLRAHWTESNPEAAALLRENGIVVHESDDKLAGVEMCGVVFELESIGRVSAARFDSLLFGSGEYAGCTGDSSLSKVLSSGRVPLYQVLEHKKEFVGVLRKWWTETGGDGQRFDRMMLRYHEGRRLQLCSAQYAASLRAECRRFVDRLFERTTQDVLETDALFRCHSHIVAPVHAASFRPRDTPDAGPLNKLLP</sequence>
<reference evidence="2" key="1">
    <citation type="journal article" date="2024" name="Gigascience">
        <title>Chromosome-level genome of the poultry shaft louse Menopon gallinae provides insight into the host-switching and adaptive evolution of parasitic lice.</title>
        <authorList>
            <person name="Xu Y."/>
            <person name="Ma L."/>
            <person name="Liu S."/>
            <person name="Liang Y."/>
            <person name="Liu Q."/>
            <person name="He Z."/>
            <person name="Tian L."/>
            <person name="Duan Y."/>
            <person name="Cai W."/>
            <person name="Li H."/>
            <person name="Song F."/>
        </authorList>
    </citation>
    <scope>NUCLEOTIDE SEQUENCE</scope>
    <source>
        <strain evidence="2">Cailab_2023a</strain>
    </source>
</reference>